<accession>A0A392RZ06</accession>
<reference evidence="2 3" key="1">
    <citation type="journal article" date="2018" name="Front. Plant Sci.">
        <title>Red Clover (Trifolium pratense) and Zigzag Clover (T. medium) - A Picture of Genomic Similarities and Differences.</title>
        <authorList>
            <person name="Dluhosova J."/>
            <person name="Istvanek J."/>
            <person name="Nedelnik J."/>
            <person name="Repkova J."/>
        </authorList>
    </citation>
    <scope>NUCLEOTIDE SEQUENCE [LARGE SCALE GENOMIC DNA]</scope>
    <source>
        <strain evidence="3">cv. 10/8</strain>
        <tissue evidence="2">Leaf</tissue>
    </source>
</reference>
<dbReference type="Pfam" id="PF13456">
    <property type="entry name" value="RVT_3"/>
    <property type="match status" value="1"/>
</dbReference>
<evidence type="ECO:0000313" key="2">
    <source>
        <dbReference type="EMBL" id="MCI41372.1"/>
    </source>
</evidence>
<dbReference type="Proteomes" id="UP000265520">
    <property type="component" value="Unassembled WGS sequence"/>
</dbReference>
<dbReference type="GO" id="GO:0003676">
    <property type="term" value="F:nucleic acid binding"/>
    <property type="evidence" value="ECO:0007669"/>
    <property type="project" value="InterPro"/>
</dbReference>
<dbReference type="CDD" id="cd06222">
    <property type="entry name" value="RNase_H_like"/>
    <property type="match status" value="1"/>
</dbReference>
<evidence type="ECO:0000313" key="3">
    <source>
        <dbReference type="Proteomes" id="UP000265520"/>
    </source>
</evidence>
<dbReference type="InterPro" id="IPR053151">
    <property type="entry name" value="RNase_H-like"/>
</dbReference>
<dbReference type="AlphaFoldDB" id="A0A392RZ06"/>
<evidence type="ECO:0000259" key="1">
    <source>
        <dbReference type="Pfam" id="PF13456"/>
    </source>
</evidence>
<dbReference type="Gene3D" id="3.30.420.10">
    <property type="entry name" value="Ribonuclease H-like superfamily/Ribonuclease H"/>
    <property type="match status" value="1"/>
</dbReference>
<dbReference type="EMBL" id="LXQA010291500">
    <property type="protein sequence ID" value="MCI41372.1"/>
    <property type="molecule type" value="Genomic_DNA"/>
</dbReference>
<sequence>MRTENFVLLLTNRFLKHYESLTTTMVRWNAQGGISMILNVDGSSIGNPGVSGYGGLIRNPDGAWVHGFAGNIGISNILHVELLVVYHGLVLAWGLDIKEL</sequence>
<comment type="caution">
    <text evidence="2">The sequence shown here is derived from an EMBL/GenBank/DDBJ whole genome shotgun (WGS) entry which is preliminary data.</text>
</comment>
<name>A0A392RZ06_9FABA</name>
<dbReference type="InterPro" id="IPR044730">
    <property type="entry name" value="RNase_H-like_dom_plant"/>
</dbReference>
<dbReference type="PANTHER" id="PTHR47723:SF19">
    <property type="entry name" value="POLYNUCLEOTIDYL TRANSFERASE, RIBONUCLEASE H-LIKE SUPERFAMILY PROTEIN"/>
    <property type="match status" value="1"/>
</dbReference>
<feature type="non-terminal residue" evidence="2">
    <location>
        <position position="100"/>
    </location>
</feature>
<dbReference type="SUPFAM" id="SSF53098">
    <property type="entry name" value="Ribonuclease H-like"/>
    <property type="match status" value="1"/>
</dbReference>
<protein>
    <submittedName>
        <fullName evidence="2">Ribonuclease H protein</fullName>
    </submittedName>
</protein>
<dbReference type="PANTHER" id="PTHR47723">
    <property type="entry name" value="OS05G0353850 PROTEIN"/>
    <property type="match status" value="1"/>
</dbReference>
<dbReference type="InterPro" id="IPR036397">
    <property type="entry name" value="RNaseH_sf"/>
</dbReference>
<proteinExistence type="predicted"/>
<organism evidence="2 3">
    <name type="scientific">Trifolium medium</name>
    <dbReference type="NCBI Taxonomy" id="97028"/>
    <lineage>
        <taxon>Eukaryota</taxon>
        <taxon>Viridiplantae</taxon>
        <taxon>Streptophyta</taxon>
        <taxon>Embryophyta</taxon>
        <taxon>Tracheophyta</taxon>
        <taxon>Spermatophyta</taxon>
        <taxon>Magnoliopsida</taxon>
        <taxon>eudicotyledons</taxon>
        <taxon>Gunneridae</taxon>
        <taxon>Pentapetalae</taxon>
        <taxon>rosids</taxon>
        <taxon>fabids</taxon>
        <taxon>Fabales</taxon>
        <taxon>Fabaceae</taxon>
        <taxon>Papilionoideae</taxon>
        <taxon>50 kb inversion clade</taxon>
        <taxon>NPAAA clade</taxon>
        <taxon>Hologalegina</taxon>
        <taxon>IRL clade</taxon>
        <taxon>Trifolieae</taxon>
        <taxon>Trifolium</taxon>
    </lineage>
</organism>
<dbReference type="GO" id="GO:0004523">
    <property type="term" value="F:RNA-DNA hybrid ribonuclease activity"/>
    <property type="evidence" value="ECO:0007669"/>
    <property type="project" value="InterPro"/>
</dbReference>
<keyword evidence="3" id="KW-1185">Reference proteome</keyword>
<dbReference type="InterPro" id="IPR012337">
    <property type="entry name" value="RNaseH-like_sf"/>
</dbReference>
<dbReference type="InterPro" id="IPR002156">
    <property type="entry name" value="RNaseH_domain"/>
</dbReference>
<feature type="domain" description="RNase H type-1" evidence="1">
    <location>
        <begin position="39"/>
        <end position="99"/>
    </location>
</feature>